<keyword evidence="2" id="KW-1185">Reference proteome</keyword>
<reference evidence="1" key="1">
    <citation type="submission" date="2022-06" db="EMBL/GenBank/DDBJ databases">
        <authorList>
            <person name="Legras J.-L."/>
            <person name="Devillers H."/>
            <person name="Grondin C."/>
        </authorList>
    </citation>
    <scope>NUCLEOTIDE SEQUENCE</scope>
    <source>
        <strain evidence="1">CLIB 1444</strain>
    </source>
</reference>
<gene>
    <name evidence="1" type="ORF">CLIB1444_08S04170</name>
</gene>
<dbReference type="EMBL" id="CALSDN010000008">
    <property type="protein sequence ID" value="CAH6722202.1"/>
    <property type="molecule type" value="Genomic_DNA"/>
</dbReference>
<accession>A0ACA9YBB3</accession>
<dbReference type="Proteomes" id="UP001152531">
    <property type="component" value="Unassembled WGS sequence"/>
</dbReference>
<comment type="caution">
    <text evidence="1">The sequence shown here is derived from an EMBL/GenBank/DDBJ whole genome shotgun (WGS) entry which is preliminary data.</text>
</comment>
<name>A0ACA9YBB3_9ASCO</name>
<proteinExistence type="predicted"/>
<sequence length="200" mass="22683">MVKPLDKPLDKSGKLGDKEKSVNVEGMVDETDNSKTKEEDEILIKLLKSLDEYETLSETFKAGYQDSFLELSKKKLNNDFVIDLRPRLAALNVIDLKLVNLLNESDVNKDKGPKTDSNGLIDTKEDSNISSIRNRLSKTTISKEPTKEIEETLPITNPLDQFGLVNMKPLQQKFLDSITTTLELHKKRTELQELLSELHV</sequence>
<evidence type="ECO:0000313" key="1">
    <source>
        <dbReference type="EMBL" id="CAH6722202.1"/>
    </source>
</evidence>
<organism evidence="1 2">
    <name type="scientific">[Candida] jaroonii</name>
    <dbReference type="NCBI Taxonomy" id="467808"/>
    <lineage>
        <taxon>Eukaryota</taxon>
        <taxon>Fungi</taxon>
        <taxon>Dikarya</taxon>
        <taxon>Ascomycota</taxon>
        <taxon>Saccharomycotina</taxon>
        <taxon>Pichiomycetes</taxon>
        <taxon>Debaryomycetaceae</taxon>
        <taxon>Yamadazyma</taxon>
    </lineage>
</organism>
<protein>
    <submittedName>
        <fullName evidence="1">Uncharacterized protein</fullName>
    </submittedName>
</protein>
<evidence type="ECO:0000313" key="2">
    <source>
        <dbReference type="Proteomes" id="UP001152531"/>
    </source>
</evidence>